<reference evidence="10 11" key="1">
    <citation type="submission" date="2017-07" db="EMBL/GenBank/DDBJ databases">
        <title>An improved, manually edited Actinidia chinensis var. chinensis (kiwifruit) genome highlights the challenges associated with draft genomes and gene prediction in plants.</title>
        <authorList>
            <person name="Pilkington S."/>
            <person name="Crowhurst R."/>
            <person name="Hilario E."/>
            <person name="Nardozza S."/>
            <person name="Fraser L."/>
            <person name="Peng Y."/>
            <person name="Gunaseelan K."/>
            <person name="Simpson R."/>
            <person name="Tahir J."/>
            <person name="Deroles S."/>
            <person name="Templeton K."/>
            <person name="Luo Z."/>
            <person name="Davy M."/>
            <person name="Cheng C."/>
            <person name="Mcneilage M."/>
            <person name="Scaglione D."/>
            <person name="Liu Y."/>
            <person name="Zhang Q."/>
            <person name="Datson P."/>
            <person name="De Silva N."/>
            <person name="Gardiner S."/>
            <person name="Bassett H."/>
            <person name="Chagne D."/>
            <person name="Mccallum J."/>
            <person name="Dzierzon H."/>
            <person name="Deng C."/>
            <person name="Wang Y.-Y."/>
            <person name="Barron N."/>
            <person name="Manako K."/>
            <person name="Bowen J."/>
            <person name="Foster T."/>
            <person name="Erridge Z."/>
            <person name="Tiffin H."/>
            <person name="Waite C."/>
            <person name="Davies K."/>
            <person name="Grierson E."/>
            <person name="Laing W."/>
            <person name="Kirk R."/>
            <person name="Chen X."/>
            <person name="Wood M."/>
            <person name="Montefiori M."/>
            <person name="Brummell D."/>
            <person name="Schwinn K."/>
            <person name="Catanach A."/>
            <person name="Fullerton C."/>
            <person name="Li D."/>
            <person name="Meiyalaghan S."/>
            <person name="Nieuwenhuizen N."/>
            <person name="Read N."/>
            <person name="Prakash R."/>
            <person name="Hunter D."/>
            <person name="Zhang H."/>
            <person name="Mckenzie M."/>
            <person name="Knabel M."/>
            <person name="Harris A."/>
            <person name="Allan A."/>
            <person name="Chen A."/>
            <person name="Janssen B."/>
            <person name="Plunkett B."/>
            <person name="Dwamena C."/>
            <person name="Voogd C."/>
            <person name="Leif D."/>
            <person name="Lafferty D."/>
            <person name="Souleyre E."/>
            <person name="Varkonyi-Gasic E."/>
            <person name="Gambi F."/>
            <person name="Hanley J."/>
            <person name="Yao J.-L."/>
            <person name="Cheung J."/>
            <person name="David K."/>
            <person name="Warren B."/>
            <person name="Marsh K."/>
            <person name="Snowden K."/>
            <person name="Lin-Wang K."/>
            <person name="Brian L."/>
            <person name="Martinez-Sanchez M."/>
            <person name="Wang M."/>
            <person name="Ileperuma N."/>
            <person name="Macnee N."/>
            <person name="Campin R."/>
            <person name="Mcatee P."/>
            <person name="Drummond R."/>
            <person name="Espley R."/>
            <person name="Ireland H."/>
            <person name="Wu R."/>
            <person name="Atkinson R."/>
            <person name="Karunairetnam S."/>
            <person name="Bulley S."/>
            <person name="Chunkath S."/>
            <person name="Hanley Z."/>
            <person name="Storey R."/>
            <person name="Thrimawithana A."/>
            <person name="Thomson S."/>
            <person name="David C."/>
            <person name="Testolin R."/>
        </authorList>
    </citation>
    <scope>NUCLEOTIDE SEQUENCE [LARGE SCALE GENOMIC DNA]</scope>
    <source>
        <strain evidence="11">cv. Red5</strain>
        <tissue evidence="10">Young leaf</tissue>
    </source>
</reference>
<dbReference type="Proteomes" id="UP000241394">
    <property type="component" value="Chromosome LG23"/>
</dbReference>
<comment type="similarity">
    <text evidence="2 9">Belongs to the phytosulfokine family.</text>
</comment>
<evidence type="ECO:0000256" key="8">
    <source>
        <dbReference type="ARBA" id="ARBA00023030"/>
    </source>
</evidence>
<keyword evidence="8 9" id="KW-0339">Growth factor</keyword>
<evidence type="ECO:0000256" key="5">
    <source>
        <dbReference type="ARBA" id="ARBA00022641"/>
    </source>
</evidence>
<dbReference type="FunCoup" id="A0A2R6PR19">
    <property type="interactions" value="185"/>
</dbReference>
<evidence type="ECO:0000256" key="4">
    <source>
        <dbReference type="ARBA" id="ARBA00022525"/>
    </source>
</evidence>
<reference evidence="11" key="2">
    <citation type="journal article" date="2018" name="BMC Genomics">
        <title>A manually annotated Actinidia chinensis var. chinensis (kiwifruit) genome highlights the challenges associated with draft genomes and gene prediction in plants.</title>
        <authorList>
            <person name="Pilkington S.M."/>
            <person name="Crowhurst R."/>
            <person name="Hilario E."/>
            <person name="Nardozza S."/>
            <person name="Fraser L."/>
            <person name="Peng Y."/>
            <person name="Gunaseelan K."/>
            <person name="Simpson R."/>
            <person name="Tahir J."/>
            <person name="Deroles S.C."/>
            <person name="Templeton K."/>
            <person name="Luo Z."/>
            <person name="Davy M."/>
            <person name="Cheng C."/>
            <person name="McNeilage M."/>
            <person name="Scaglione D."/>
            <person name="Liu Y."/>
            <person name="Zhang Q."/>
            <person name="Datson P."/>
            <person name="De Silva N."/>
            <person name="Gardiner S.E."/>
            <person name="Bassett H."/>
            <person name="Chagne D."/>
            <person name="McCallum J."/>
            <person name="Dzierzon H."/>
            <person name="Deng C."/>
            <person name="Wang Y.Y."/>
            <person name="Barron L."/>
            <person name="Manako K."/>
            <person name="Bowen J."/>
            <person name="Foster T.M."/>
            <person name="Erridge Z.A."/>
            <person name="Tiffin H."/>
            <person name="Waite C.N."/>
            <person name="Davies K.M."/>
            <person name="Grierson E.P."/>
            <person name="Laing W.A."/>
            <person name="Kirk R."/>
            <person name="Chen X."/>
            <person name="Wood M."/>
            <person name="Montefiori M."/>
            <person name="Brummell D.A."/>
            <person name="Schwinn K.E."/>
            <person name="Catanach A."/>
            <person name="Fullerton C."/>
            <person name="Li D."/>
            <person name="Meiyalaghan S."/>
            <person name="Nieuwenhuizen N."/>
            <person name="Read N."/>
            <person name="Prakash R."/>
            <person name="Hunter D."/>
            <person name="Zhang H."/>
            <person name="McKenzie M."/>
            <person name="Knabel M."/>
            <person name="Harris A."/>
            <person name="Allan A.C."/>
            <person name="Gleave A."/>
            <person name="Chen A."/>
            <person name="Janssen B.J."/>
            <person name="Plunkett B."/>
            <person name="Ampomah-Dwamena C."/>
            <person name="Voogd C."/>
            <person name="Leif D."/>
            <person name="Lafferty D."/>
            <person name="Souleyre E.J.F."/>
            <person name="Varkonyi-Gasic E."/>
            <person name="Gambi F."/>
            <person name="Hanley J."/>
            <person name="Yao J.L."/>
            <person name="Cheung J."/>
            <person name="David K.M."/>
            <person name="Warren B."/>
            <person name="Marsh K."/>
            <person name="Snowden K.C."/>
            <person name="Lin-Wang K."/>
            <person name="Brian L."/>
            <person name="Martinez-Sanchez M."/>
            <person name="Wang M."/>
            <person name="Ileperuma N."/>
            <person name="Macnee N."/>
            <person name="Campin R."/>
            <person name="McAtee P."/>
            <person name="Drummond R.S.M."/>
            <person name="Espley R.V."/>
            <person name="Ireland H.S."/>
            <person name="Wu R."/>
            <person name="Atkinson R.G."/>
            <person name="Karunairetnam S."/>
            <person name="Bulley S."/>
            <person name="Chunkath S."/>
            <person name="Hanley Z."/>
            <person name="Storey R."/>
            <person name="Thrimawithana A.H."/>
            <person name="Thomson S."/>
            <person name="David C."/>
            <person name="Testolin R."/>
            <person name="Huang H."/>
            <person name="Hellens R.P."/>
            <person name="Schaffer R.J."/>
        </authorList>
    </citation>
    <scope>NUCLEOTIDE SEQUENCE [LARGE SCALE GENOMIC DNA]</scope>
    <source>
        <strain evidence="11">cv. Red5</strain>
    </source>
</reference>
<evidence type="ECO:0000256" key="6">
    <source>
        <dbReference type="ARBA" id="ARBA00022729"/>
    </source>
</evidence>
<dbReference type="GO" id="GO:0030154">
    <property type="term" value="P:cell differentiation"/>
    <property type="evidence" value="ECO:0007669"/>
    <property type="project" value="UniProtKB-UniRule"/>
</dbReference>
<keyword evidence="11" id="KW-1185">Reference proteome</keyword>
<feature type="signal peptide" evidence="9">
    <location>
        <begin position="1"/>
        <end position="25"/>
    </location>
</feature>
<evidence type="ECO:0000256" key="2">
    <source>
        <dbReference type="ARBA" id="ARBA00010781"/>
    </source>
</evidence>
<comment type="PTM">
    <text evidence="9">Sulfation is important for activity and for the binding to a putative membrane receptor.</text>
</comment>
<proteinExistence type="inferred from homology"/>
<dbReference type="EMBL" id="NKQK01000023">
    <property type="protein sequence ID" value="PSR95487.1"/>
    <property type="molecule type" value="Genomic_DNA"/>
</dbReference>
<gene>
    <name evidence="10" type="ORF">CEY00_Acc26244</name>
</gene>
<keyword evidence="3 9" id="KW-0217">Developmental protein</keyword>
<evidence type="ECO:0000256" key="7">
    <source>
        <dbReference type="ARBA" id="ARBA00022782"/>
    </source>
</evidence>
<name>A0A2R6PR19_ACTCC</name>
<keyword evidence="5 9" id="KW-0765">Sulfation</keyword>
<dbReference type="OMA" id="AADHGIM"/>
<evidence type="ECO:0000256" key="1">
    <source>
        <dbReference type="ARBA" id="ARBA00004613"/>
    </source>
</evidence>
<accession>A0A2R6PR19</accession>
<comment type="PTM">
    <text evidence="9">PSK-alpha is produced by endopeptidase digestion. PSK-beta is produced from PSK-alpha by exopeptidase digestion.</text>
</comment>
<keyword evidence="7 9" id="KW-0221">Differentiation</keyword>
<keyword evidence="6 9" id="KW-0732">Signal</keyword>
<evidence type="ECO:0000256" key="9">
    <source>
        <dbReference type="RuleBase" id="RU368031"/>
    </source>
</evidence>
<evidence type="ECO:0000313" key="11">
    <source>
        <dbReference type="Proteomes" id="UP000241394"/>
    </source>
</evidence>
<dbReference type="AlphaFoldDB" id="A0A2R6PR19"/>
<dbReference type="PANTHER" id="PTHR33285">
    <property type="entry name" value="PHYTOSULFOKINES 3"/>
    <property type="match status" value="1"/>
</dbReference>
<dbReference type="GO" id="GO:0008083">
    <property type="term" value="F:growth factor activity"/>
    <property type="evidence" value="ECO:0007669"/>
    <property type="project" value="UniProtKB-UniRule"/>
</dbReference>
<feature type="chain" id="PRO_5031590225" description="Phytosulfokine" evidence="9">
    <location>
        <begin position="26"/>
        <end position="96"/>
    </location>
</feature>
<comment type="subcellular location">
    <subcellularLocation>
        <location evidence="1 9">Secreted</location>
    </subcellularLocation>
</comment>
<dbReference type="GO" id="GO:0008283">
    <property type="term" value="P:cell population proliferation"/>
    <property type="evidence" value="ECO:0007669"/>
    <property type="project" value="UniProtKB-UniRule"/>
</dbReference>
<dbReference type="GO" id="GO:0005576">
    <property type="term" value="C:extracellular region"/>
    <property type="evidence" value="ECO:0007669"/>
    <property type="project" value="UniProtKB-SubCell"/>
</dbReference>
<sequence length="96" mass="10973">MKQNLNSFALLFFLLFLITTSQTLARSLPFKQGEEELKLNHEITTEVSPAENKETDSLNQLMGVVEDCQSGGEECLNRRMVAEAHLDYIYTQHQKP</sequence>
<comment type="caution">
    <text evidence="10">The sequence shown here is derived from an EMBL/GenBank/DDBJ whole genome shotgun (WGS) entry which is preliminary data.</text>
</comment>
<comment type="function">
    <text evidence="9">Promotes plant cell differentiation, organogenesis and somatic embryogenesis as well as cell proliferation.</text>
</comment>
<protein>
    <recommendedName>
        <fullName evidence="9">Phytosulfokine</fullName>
    </recommendedName>
    <component>
        <recommendedName>
            <fullName evidence="9">Phytosulfokine-alpha</fullName>
            <shortName evidence="9">PSK-alpha</shortName>
            <shortName evidence="9">Phytosulfokine-a</shortName>
        </recommendedName>
    </component>
    <component>
        <recommendedName>
            <fullName evidence="9">Phytosulfokine-beta</fullName>
            <shortName evidence="9">PSK-beta</shortName>
            <shortName evidence="9">Phytosulfokine-b</shortName>
        </recommendedName>
    </component>
</protein>
<dbReference type="InterPro" id="IPR009438">
    <property type="entry name" value="Phytosulfokine"/>
</dbReference>
<dbReference type="Gramene" id="PSR95487">
    <property type="protein sequence ID" value="PSR95487"/>
    <property type="gene ID" value="CEY00_Acc26244"/>
</dbReference>
<dbReference type="Pfam" id="PF06404">
    <property type="entry name" value="PSK"/>
    <property type="match status" value="1"/>
</dbReference>
<dbReference type="OrthoDB" id="1914102at2759"/>
<dbReference type="InParanoid" id="A0A2R6PR19"/>
<organism evidence="10 11">
    <name type="scientific">Actinidia chinensis var. chinensis</name>
    <name type="common">Chinese soft-hair kiwi</name>
    <dbReference type="NCBI Taxonomy" id="1590841"/>
    <lineage>
        <taxon>Eukaryota</taxon>
        <taxon>Viridiplantae</taxon>
        <taxon>Streptophyta</taxon>
        <taxon>Embryophyta</taxon>
        <taxon>Tracheophyta</taxon>
        <taxon>Spermatophyta</taxon>
        <taxon>Magnoliopsida</taxon>
        <taxon>eudicotyledons</taxon>
        <taxon>Gunneridae</taxon>
        <taxon>Pentapetalae</taxon>
        <taxon>asterids</taxon>
        <taxon>Ericales</taxon>
        <taxon>Actinidiaceae</taxon>
        <taxon>Actinidia</taxon>
    </lineage>
</organism>
<keyword evidence="4 9" id="KW-0964">Secreted</keyword>
<evidence type="ECO:0000256" key="3">
    <source>
        <dbReference type="ARBA" id="ARBA00022473"/>
    </source>
</evidence>
<evidence type="ECO:0000313" key="10">
    <source>
        <dbReference type="EMBL" id="PSR95487.1"/>
    </source>
</evidence>
<dbReference type="PANTHER" id="PTHR33285:SF22">
    <property type="entry name" value="PHYTOSULFOKINES 6-RELATED"/>
    <property type="match status" value="1"/>
</dbReference>